<dbReference type="InterPro" id="IPR036850">
    <property type="entry name" value="NDK-like_dom_sf"/>
</dbReference>
<comment type="caution">
    <text evidence="7">Lacks conserved residue(s) required for the propagation of feature annotation.</text>
</comment>
<organism evidence="11 12">
    <name type="scientific">Euroglyphus maynei</name>
    <name type="common">Mayne's house dust mite</name>
    <dbReference type="NCBI Taxonomy" id="6958"/>
    <lineage>
        <taxon>Eukaryota</taxon>
        <taxon>Metazoa</taxon>
        <taxon>Ecdysozoa</taxon>
        <taxon>Arthropoda</taxon>
        <taxon>Chelicerata</taxon>
        <taxon>Arachnida</taxon>
        <taxon>Acari</taxon>
        <taxon>Acariformes</taxon>
        <taxon>Sarcoptiformes</taxon>
        <taxon>Astigmata</taxon>
        <taxon>Psoroptidia</taxon>
        <taxon>Analgoidea</taxon>
        <taxon>Pyroglyphidae</taxon>
        <taxon>Pyroglyphinae</taxon>
        <taxon>Euroglyphus</taxon>
    </lineage>
</organism>
<dbReference type="EMBL" id="MUJZ01009957">
    <property type="protein sequence ID" value="OTF82157.1"/>
    <property type="molecule type" value="Genomic_DNA"/>
</dbReference>
<dbReference type="Gene3D" id="3.30.70.141">
    <property type="entry name" value="Nucleoside diphosphate kinase-like domain"/>
    <property type="match status" value="1"/>
</dbReference>
<gene>
    <name evidence="11" type="ORF">BLA29_015449</name>
</gene>
<evidence type="ECO:0000256" key="7">
    <source>
        <dbReference type="PROSITE-ProRule" id="PRU00706"/>
    </source>
</evidence>
<name>A0A1Y3BQ06_EURMA</name>
<dbReference type="GO" id="GO:0005524">
    <property type="term" value="F:ATP binding"/>
    <property type="evidence" value="ECO:0007669"/>
    <property type="project" value="UniProtKB-KW"/>
</dbReference>
<dbReference type="GO" id="GO:0006241">
    <property type="term" value="P:CTP biosynthetic process"/>
    <property type="evidence" value="ECO:0007669"/>
    <property type="project" value="InterPro"/>
</dbReference>
<dbReference type="PROSITE" id="PS00469">
    <property type="entry name" value="NDPK"/>
    <property type="match status" value="1"/>
</dbReference>
<comment type="caution">
    <text evidence="11">The sequence shown here is derived from an EMBL/GenBank/DDBJ whole genome shotgun (WGS) entry which is preliminary data.</text>
</comment>
<dbReference type="OrthoDB" id="2162449at2759"/>
<evidence type="ECO:0000313" key="12">
    <source>
        <dbReference type="Proteomes" id="UP000194236"/>
    </source>
</evidence>
<keyword evidence="6 9" id="KW-0067">ATP-binding</keyword>
<dbReference type="GO" id="GO:0004550">
    <property type="term" value="F:nucleoside diphosphate kinase activity"/>
    <property type="evidence" value="ECO:0007669"/>
    <property type="project" value="UniProtKB-EC"/>
</dbReference>
<sequence length="63" mass="6843">MGPIVPMVWQGLNVVRIGRQMLGETNPSDSLPGTIRGDLCIQTGRNIIHGSDSIESAKREINL</sequence>
<evidence type="ECO:0000256" key="9">
    <source>
        <dbReference type="RuleBase" id="RU004013"/>
    </source>
</evidence>
<keyword evidence="12" id="KW-1185">Reference proteome</keyword>
<dbReference type="Pfam" id="PF00334">
    <property type="entry name" value="NDK"/>
    <property type="match status" value="1"/>
</dbReference>
<dbReference type="SMART" id="SM00562">
    <property type="entry name" value="NDK"/>
    <property type="match status" value="1"/>
</dbReference>
<evidence type="ECO:0000256" key="3">
    <source>
        <dbReference type="ARBA" id="ARBA00022679"/>
    </source>
</evidence>
<comment type="cofactor">
    <cofactor evidence="1">
        <name>Mg(2+)</name>
        <dbReference type="ChEBI" id="CHEBI:18420"/>
    </cofactor>
</comment>
<accession>A0A1Y3BQ06</accession>
<comment type="catalytic activity">
    <reaction evidence="9">
        <text>a 2'-deoxyribonucleoside 5'-diphosphate + ATP = a 2'-deoxyribonucleoside 5'-triphosphate + ADP</text>
        <dbReference type="Rhea" id="RHEA:44640"/>
        <dbReference type="ChEBI" id="CHEBI:30616"/>
        <dbReference type="ChEBI" id="CHEBI:61560"/>
        <dbReference type="ChEBI" id="CHEBI:73316"/>
        <dbReference type="ChEBI" id="CHEBI:456216"/>
        <dbReference type="EC" id="2.7.4.6"/>
    </reaction>
</comment>
<dbReference type="EC" id="2.7.4.6" evidence="9"/>
<keyword evidence="3 9" id="KW-0808">Transferase</keyword>
<evidence type="ECO:0000256" key="2">
    <source>
        <dbReference type="ARBA" id="ARBA00008142"/>
    </source>
</evidence>
<dbReference type="Proteomes" id="UP000194236">
    <property type="component" value="Unassembled WGS sequence"/>
</dbReference>
<dbReference type="FunFam" id="3.30.70.141:FF:000039">
    <property type="entry name" value="Nucleoside diphosphate kinase B"/>
    <property type="match status" value="1"/>
</dbReference>
<evidence type="ECO:0000256" key="8">
    <source>
        <dbReference type="RuleBase" id="RU004011"/>
    </source>
</evidence>
<proteinExistence type="inferred from homology"/>
<reference evidence="11 12" key="1">
    <citation type="submission" date="2017-03" db="EMBL/GenBank/DDBJ databases">
        <title>Genome Survey of Euroglyphus maynei.</title>
        <authorList>
            <person name="Arlian L.G."/>
            <person name="Morgan M.S."/>
            <person name="Rider S.D."/>
        </authorList>
    </citation>
    <scope>NUCLEOTIDE SEQUENCE [LARGE SCALE GENOMIC DNA]</scope>
    <source>
        <strain evidence="11">Arlian Lab</strain>
        <tissue evidence="11">Whole body</tissue>
    </source>
</reference>
<dbReference type="InterPro" id="IPR001564">
    <property type="entry name" value="Nucleoside_diP_kinase"/>
</dbReference>
<evidence type="ECO:0000256" key="5">
    <source>
        <dbReference type="ARBA" id="ARBA00022777"/>
    </source>
</evidence>
<evidence type="ECO:0000313" key="11">
    <source>
        <dbReference type="EMBL" id="OTF82157.1"/>
    </source>
</evidence>
<dbReference type="InterPro" id="IPR023005">
    <property type="entry name" value="Nucleoside_diP_kinase_AS"/>
</dbReference>
<dbReference type="InterPro" id="IPR034907">
    <property type="entry name" value="NDK-like_dom"/>
</dbReference>
<dbReference type="PANTHER" id="PTHR11349">
    <property type="entry name" value="NUCLEOSIDE DIPHOSPHATE KINASE"/>
    <property type="match status" value="1"/>
</dbReference>
<evidence type="ECO:0000256" key="4">
    <source>
        <dbReference type="ARBA" id="ARBA00022741"/>
    </source>
</evidence>
<comment type="similarity">
    <text evidence="2 7 8">Belongs to the NDK family.</text>
</comment>
<feature type="non-terminal residue" evidence="11">
    <location>
        <position position="63"/>
    </location>
</feature>
<dbReference type="GO" id="GO:0006183">
    <property type="term" value="P:GTP biosynthetic process"/>
    <property type="evidence" value="ECO:0007669"/>
    <property type="project" value="InterPro"/>
</dbReference>
<dbReference type="GO" id="GO:0006228">
    <property type="term" value="P:UTP biosynthetic process"/>
    <property type="evidence" value="ECO:0007669"/>
    <property type="project" value="InterPro"/>
</dbReference>
<evidence type="ECO:0000256" key="6">
    <source>
        <dbReference type="ARBA" id="ARBA00022840"/>
    </source>
</evidence>
<protein>
    <recommendedName>
        <fullName evidence="9">Nucleoside diphosphate kinase</fullName>
        <ecNumber evidence="9">2.7.4.6</ecNumber>
    </recommendedName>
</protein>
<keyword evidence="5 9" id="KW-0418">Kinase</keyword>
<dbReference type="PRINTS" id="PR01243">
    <property type="entry name" value="NUCDPKINASE"/>
</dbReference>
<dbReference type="PROSITE" id="PS51374">
    <property type="entry name" value="NDPK_LIKE"/>
    <property type="match status" value="1"/>
</dbReference>
<dbReference type="AlphaFoldDB" id="A0A1Y3BQ06"/>
<dbReference type="SUPFAM" id="SSF54919">
    <property type="entry name" value="Nucleoside diphosphate kinase, NDK"/>
    <property type="match status" value="1"/>
</dbReference>
<evidence type="ECO:0000256" key="1">
    <source>
        <dbReference type="ARBA" id="ARBA00001946"/>
    </source>
</evidence>
<evidence type="ECO:0000259" key="10">
    <source>
        <dbReference type="SMART" id="SM00562"/>
    </source>
</evidence>
<feature type="domain" description="Nucleoside diphosphate kinase-like" evidence="10">
    <location>
        <begin position="1"/>
        <end position="63"/>
    </location>
</feature>
<keyword evidence="4 9" id="KW-0547">Nucleotide-binding</keyword>